<name>A0A316C104_PSESE</name>
<keyword evidence="3" id="KW-1185">Reference proteome</keyword>
<sequence>MASFQGENLLILLFVGLLLAAIIILSVIGGLVIYGVEQSARVLP</sequence>
<dbReference type="AlphaFoldDB" id="A0A316C104"/>
<evidence type="ECO:0000313" key="3">
    <source>
        <dbReference type="Proteomes" id="UP000245396"/>
    </source>
</evidence>
<organism evidence="2 3">
    <name type="scientific">Pseudaminobacter salicylatoxidans</name>
    <dbReference type="NCBI Taxonomy" id="93369"/>
    <lineage>
        <taxon>Bacteria</taxon>
        <taxon>Pseudomonadati</taxon>
        <taxon>Pseudomonadota</taxon>
        <taxon>Alphaproteobacteria</taxon>
        <taxon>Hyphomicrobiales</taxon>
        <taxon>Phyllobacteriaceae</taxon>
        <taxon>Pseudaminobacter</taxon>
    </lineage>
</organism>
<keyword evidence="1" id="KW-0812">Transmembrane</keyword>
<keyword evidence="1" id="KW-0472">Membrane</keyword>
<proteinExistence type="predicted"/>
<evidence type="ECO:0000256" key="1">
    <source>
        <dbReference type="SAM" id="Phobius"/>
    </source>
</evidence>
<keyword evidence="1" id="KW-1133">Transmembrane helix</keyword>
<feature type="transmembrane region" description="Helical" evidence="1">
    <location>
        <begin position="9"/>
        <end position="36"/>
    </location>
</feature>
<protein>
    <submittedName>
        <fullName evidence="2">Uncharacterized protein</fullName>
    </submittedName>
</protein>
<comment type="caution">
    <text evidence="2">The sequence shown here is derived from an EMBL/GenBank/DDBJ whole genome shotgun (WGS) entry which is preliminary data.</text>
</comment>
<accession>A0A316C104</accession>
<dbReference type="Proteomes" id="UP000245396">
    <property type="component" value="Unassembled WGS sequence"/>
</dbReference>
<gene>
    <name evidence="2" type="ORF">C7441_10910</name>
</gene>
<evidence type="ECO:0000313" key="2">
    <source>
        <dbReference type="EMBL" id="PWJ82244.1"/>
    </source>
</evidence>
<reference evidence="2 3" key="1">
    <citation type="submission" date="2018-05" db="EMBL/GenBank/DDBJ databases">
        <title>Genomic Encyclopedia of Type Strains, Phase IV (KMG-IV): sequencing the most valuable type-strain genomes for metagenomic binning, comparative biology and taxonomic classification.</title>
        <authorList>
            <person name="Goeker M."/>
        </authorList>
    </citation>
    <scope>NUCLEOTIDE SEQUENCE [LARGE SCALE GENOMIC DNA]</scope>
    <source>
        <strain evidence="2 3">DSM 6986</strain>
    </source>
</reference>
<dbReference type="EMBL" id="QGGG01000009">
    <property type="protein sequence ID" value="PWJ82244.1"/>
    <property type="molecule type" value="Genomic_DNA"/>
</dbReference>